<dbReference type="Pfam" id="PF13426">
    <property type="entry name" value="PAS_9"/>
    <property type="match status" value="1"/>
</dbReference>
<dbReference type="PANTHER" id="PTHR43047:SF72">
    <property type="entry name" value="OSMOSENSING HISTIDINE PROTEIN KINASE SLN1"/>
    <property type="match status" value="1"/>
</dbReference>
<geneLocation type="plasmid" evidence="11">
    <name>pH6NP1</name>
</geneLocation>
<organism evidence="11">
    <name type="scientific">Polaromonas sp. H6N</name>
    <dbReference type="NCBI Taxonomy" id="1840293"/>
    <lineage>
        <taxon>Bacteria</taxon>
        <taxon>Pseudomonadati</taxon>
        <taxon>Pseudomonadota</taxon>
        <taxon>Betaproteobacteria</taxon>
        <taxon>Burkholderiales</taxon>
        <taxon>Comamonadaceae</taxon>
        <taxon>Polaromonas</taxon>
    </lineage>
</organism>
<name>A0A2S1FIC5_9BURK</name>
<dbReference type="GO" id="GO:0009927">
    <property type="term" value="F:histidine phosphotransfer kinase activity"/>
    <property type="evidence" value="ECO:0007669"/>
    <property type="project" value="TreeGrafter"/>
</dbReference>
<dbReference type="InterPro" id="IPR001789">
    <property type="entry name" value="Sig_transdc_resp-reg_receiver"/>
</dbReference>
<feature type="domain" description="Histidine kinase" evidence="8">
    <location>
        <begin position="464"/>
        <end position="681"/>
    </location>
</feature>
<evidence type="ECO:0000256" key="4">
    <source>
        <dbReference type="ARBA" id="ARBA00022553"/>
    </source>
</evidence>
<dbReference type="SUPFAM" id="SSF47384">
    <property type="entry name" value="Homodimeric domain of signal transducing histidine kinase"/>
    <property type="match status" value="1"/>
</dbReference>
<dbReference type="InterPro" id="IPR000014">
    <property type="entry name" value="PAS"/>
</dbReference>
<dbReference type="PROSITE" id="PS50109">
    <property type="entry name" value="HIS_KIN"/>
    <property type="match status" value="1"/>
</dbReference>
<dbReference type="AlphaFoldDB" id="A0A2S1FIC5"/>
<dbReference type="SUPFAM" id="SSF52172">
    <property type="entry name" value="CheY-like"/>
    <property type="match status" value="1"/>
</dbReference>
<feature type="modified residue" description="4-aspartylphosphate" evidence="7">
    <location>
        <position position="752"/>
    </location>
</feature>
<reference evidence="11" key="1">
    <citation type="submission" date="2018-01" db="EMBL/GenBank/DDBJ databases">
        <title>Plasmids of psychrophilic Polaromonas spp. isolated from Arctic and Antarctic glaciers.</title>
        <authorList>
            <person name="Dziewit L."/>
            <person name="Ciok A."/>
        </authorList>
    </citation>
    <scope>NUCLEOTIDE SEQUENCE</scope>
    <source>
        <plasmid evidence="11">pH6NP1</plasmid>
    </source>
</reference>
<dbReference type="Pfam" id="PF00072">
    <property type="entry name" value="Response_reg"/>
    <property type="match status" value="1"/>
</dbReference>
<dbReference type="InterPro" id="IPR005467">
    <property type="entry name" value="His_kinase_dom"/>
</dbReference>
<dbReference type="PROSITE" id="PS50110">
    <property type="entry name" value="RESPONSE_REGULATORY"/>
    <property type="match status" value="1"/>
</dbReference>
<dbReference type="InterPro" id="IPR001610">
    <property type="entry name" value="PAC"/>
</dbReference>
<dbReference type="FunFam" id="3.30.565.10:FF:000006">
    <property type="entry name" value="Sensor histidine kinase WalK"/>
    <property type="match status" value="1"/>
</dbReference>
<dbReference type="Gene3D" id="3.40.50.2300">
    <property type="match status" value="1"/>
</dbReference>
<evidence type="ECO:0000256" key="5">
    <source>
        <dbReference type="ARBA" id="ARBA00022679"/>
    </source>
</evidence>
<sequence>MALSETSVPLEAILCTQELNRRPARAPDYAAENRALLALAQALVVSPRTILQALSESVLALLNADSAGLSLLTPDEKRFYWPAIAGMWREHAGGGTPREFGPCGDVLDANAPLLLRRFERRYAYLLAMPVAEECLMTPFYVDGKAVGTLWAIAHDARRRFDAEDLRQLTSLGKFASAAYQATQALNAEKEFSRSIIGSSPDCIKMLDLDGNLLSVLNGQALLGIEDIEPFLNKPWIAFWEGGDRQSAQVAVEAAAAGRQGRFVGFFRTVCGKPKWWDVAISPILDANGKPARLLAVSRDVTDRTQAEQTVRQNEERFRALFQLGPLAMYSCDAQGTVQEYNDAAVQLWGRAPRRGDANEKFCGSFKLHLADGTSLPHAQTPVAAVLKGEMPAAHDVKVIIERPDGSRLNVIANMVPIKNANGDVTGVINCLYDTTERTRLEHQTQQQAATLADLDRRKDEFLAMLGHELRNPLAPITNALKILQLQKNEHPIQQKARTIIERQVGNLTHLVDDLLEVSRISTGRVQLRRERIAVRGIVDRAVETASALIAQRRHALTLSLPAQPLWLYADAARLEQVVVNLLTNAAKYTDEGGCLWLSVEQEGGMAVLRVRDTGIGIALDLLPSIFELFTQAERSLDRSQGGLGIGLCLVKRLVDLHGGSVGVASVLGEGSEFTVRLPLMPAPMAPPLLPSAPTALPCAAARRVLVVDDNVDAADTLAMLLQASSHEVRMAYDGPGAVQAALEFLPDMMVVDIGLPGFSGLEVARRIRHLAGFERTVLVAMTGYGQATDRAHSQKAGFDHHLVKPAKFSQLQRILGEIA</sequence>
<gene>
    <name evidence="11" type="ORF">pH6NP1_p065</name>
</gene>
<dbReference type="Gene3D" id="3.30.450.40">
    <property type="match status" value="1"/>
</dbReference>
<evidence type="ECO:0000256" key="3">
    <source>
        <dbReference type="ARBA" id="ARBA00012438"/>
    </source>
</evidence>
<dbReference type="CDD" id="cd00082">
    <property type="entry name" value="HisKA"/>
    <property type="match status" value="1"/>
</dbReference>
<keyword evidence="6" id="KW-0418">Kinase</keyword>
<dbReference type="Gene3D" id="3.30.565.10">
    <property type="entry name" value="Histidine kinase-like ATPase, C-terminal domain"/>
    <property type="match status" value="1"/>
</dbReference>
<comment type="catalytic activity">
    <reaction evidence="1">
        <text>ATP + protein L-histidine = ADP + protein N-phospho-L-histidine.</text>
        <dbReference type="EC" id="2.7.13.3"/>
    </reaction>
</comment>
<dbReference type="NCBIfam" id="TIGR00229">
    <property type="entry name" value="sensory_box"/>
    <property type="match status" value="2"/>
</dbReference>
<dbReference type="SMART" id="SM00065">
    <property type="entry name" value="GAF"/>
    <property type="match status" value="1"/>
</dbReference>
<evidence type="ECO:0000256" key="2">
    <source>
        <dbReference type="ARBA" id="ARBA00004429"/>
    </source>
</evidence>
<evidence type="ECO:0000256" key="1">
    <source>
        <dbReference type="ARBA" id="ARBA00000085"/>
    </source>
</evidence>
<feature type="domain" description="PAC" evidence="10">
    <location>
        <begin position="259"/>
        <end position="312"/>
    </location>
</feature>
<feature type="domain" description="PAC" evidence="10">
    <location>
        <begin position="394"/>
        <end position="446"/>
    </location>
</feature>
<dbReference type="InterPro" id="IPR003594">
    <property type="entry name" value="HATPase_dom"/>
</dbReference>
<accession>A0A2S1FIC5</accession>
<dbReference type="Pfam" id="PF02518">
    <property type="entry name" value="HATPase_c"/>
    <property type="match status" value="1"/>
</dbReference>
<dbReference type="CDD" id="cd00130">
    <property type="entry name" value="PAS"/>
    <property type="match status" value="1"/>
</dbReference>
<dbReference type="PROSITE" id="PS50113">
    <property type="entry name" value="PAC"/>
    <property type="match status" value="2"/>
</dbReference>
<dbReference type="SMART" id="SM00387">
    <property type="entry name" value="HATPase_c"/>
    <property type="match status" value="1"/>
</dbReference>
<keyword evidence="4 7" id="KW-0597">Phosphoprotein</keyword>
<dbReference type="GO" id="GO:0005886">
    <property type="term" value="C:plasma membrane"/>
    <property type="evidence" value="ECO:0007669"/>
    <property type="project" value="UniProtKB-SubCell"/>
</dbReference>
<dbReference type="SMART" id="SM00448">
    <property type="entry name" value="REC"/>
    <property type="match status" value="1"/>
</dbReference>
<dbReference type="InterPro" id="IPR003661">
    <property type="entry name" value="HisK_dim/P_dom"/>
</dbReference>
<comment type="subcellular location">
    <subcellularLocation>
        <location evidence="2">Cell inner membrane</location>
        <topology evidence="2">Multi-pass membrane protein</topology>
    </subcellularLocation>
</comment>
<dbReference type="GO" id="GO:0000155">
    <property type="term" value="F:phosphorelay sensor kinase activity"/>
    <property type="evidence" value="ECO:0007669"/>
    <property type="project" value="InterPro"/>
</dbReference>
<evidence type="ECO:0000256" key="7">
    <source>
        <dbReference type="PROSITE-ProRule" id="PRU00169"/>
    </source>
</evidence>
<evidence type="ECO:0000259" key="8">
    <source>
        <dbReference type="PROSITE" id="PS50109"/>
    </source>
</evidence>
<dbReference type="InterPro" id="IPR036890">
    <property type="entry name" value="HATPase_C_sf"/>
</dbReference>
<dbReference type="CDD" id="cd17580">
    <property type="entry name" value="REC_2_DhkD-like"/>
    <property type="match status" value="1"/>
</dbReference>
<dbReference type="SUPFAM" id="SSF55781">
    <property type="entry name" value="GAF domain-like"/>
    <property type="match status" value="1"/>
</dbReference>
<evidence type="ECO:0000259" key="9">
    <source>
        <dbReference type="PROSITE" id="PS50110"/>
    </source>
</evidence>
<evidence type="ECO:0000259" key="10">
    <source>
        <dbReference type="PROSITE" id="PS50113"/>
    </source>
</evidence>
<dbReference type="SMART" id="SM00086">
    <property type="entry name" value="PAC"/>
    <property type="match status" value="2"/>
</dbReference>
<dbReference type="Gene3D" id="1.10.287.130">
    <property type="match status" value="1"/>
</dbReference>
<dbReference type="SMART" id="SM00388">
    <property type="entry name" value="HisKA"/>
    <property type="match status" value="1"/>
</dbReference>
<dbReference type="InterPro" id="IPR029016">
    <property type="entry name" value="GAF-like_dom_sf"/>
</dbReference>
<proteinExistence type="predicted"/>
<keyword evidence="5" id="KW-0808">Transferase</keyword>
<dbReference type="Pfam" id="PF08448">
    <property type="entry name" value="PAS_4"/>
    <property type="match status" value="1"/>
</dbReference>
<dbReference type="Gene3D" id="3.30.450.20">
    <property type="entry name" value="PAS domain"/>
    <property type="match status" value="2"/>
</dbReference>
<dbReference type="PANTHER" id="PTHR43047">
    <property type="entry name" value="TWO-COMPONENT HISTIDINE PROTEIN KINASE"/>
    <property type="match status" value="1"/>
</dbReference>
<dbReference type="InterPro" id="IPR000700">
    <property type="entry name" value="PAS-assoc_C"/>
</dbReference>
<dbReference type="InterPro" id="IPR003018">
    <property type="entry name" value="GAF"/>
</dbReference>
<dbReference type="EC" id="2.7.13.3" evidence="3"/>
<dbReference type="EMBL" id="MG869620">
    <property type="protein sequence ID" value="AWD72258.1"/>
    <property type="molecule type" value="Genomic_DNA"/>
</dbReference>
<evidence type="ECO:0000256" key="6">
    <source>
        <dbReference type="ARBA" id="ARBA00022777"/>
    </source>
</evidence>
<dbReference type="Pfam" id="PF00512">
    <property type="entry name" value="HisKA"/>
    <property type="match status" value="1"/>
</dbReference>
<dbReference type="Pfam" id="PF13185">
    <property type="entry name" value="GAF_2"/>
    <property type="match status" value="1"/>
</dbReference>
<dbReference type="PRINTS" id="PR00344">
    <property type="entry name" value="BCTRLSENSOR"/>
</dbReference>
<dbReference type="InterPro" id="IPR035965">
    <property type="entry name" value="PAS-like_dom_sf"/>
</dbReference>
<dbReference type="SUPFAM" id="SSF55874">
    <property type="entry name" value="ATPase domain of HSP90 chaperone/DNA topoisomerase II/histidine kinase"/>
    <property type="match status" value="1"/>
</dbReference>
<dbReference type="RefSeq" id="WP_181374875.1">
    <property type="nucleotide sequence ID" value="NZ_MG869620.1"/>
</dbReference>
<keyword evidence="11" id="KW-0614">Plasmid</keyword>
<protein>
    <recommendedName>
        <fullName evidence="3">histidine kinase</fullName>
        <ecNumber evidence="3">2.7.13.3</ecNumber>
    </recommendedName>
</protein>
<evidence type="ECO:0000313" key="11">
    <source>
        <dbReference type="EMBL" id="AWD72258.1"/>
    </source>
</evidence>
<dbReference type="SUPFAM" id="SSF55785">
    <property type="entry name" value="PYP-like sensor domain (PAS domain)"/>
    <property type="match status" value="2"/>
</dbReference>
<dbReference type="InterPro" id="IPR011006">
    <property type="entry name" value="CheY-like_superfamily"/>
</dbReference>
<dbReference type="InterPro" id="IPR013656">
    <property type="entry name" value="PAS_4"/>
</dbReference>
<feature type="domain" description="Response regulatory" evidence="9">
    <location>
        <begin position="703"/>
        <end position="819"/>
    </location>
</feature>
<dbReference type="InterPro" id="IPR036097">
    <property type="entry name" value="HisK_dim/P_sf"/>
</dbReference>
<dbReference type="InterPro" id="IPR004358">
    <property type="entry name" value="Sig_transdc_His_kin-like_C"/>
</dbReference>